<feature type="region of interest" description="Disordered" evidence="1">
    <location>
        <begin position="322"/>
        <end position="376"/>
    </location>
</feature>
<organism evidence="2 3">
    <name type="scientific">Candidatus Enterococcus moelleringii</name>
    <dbReference type="NCBI Taxonomy" id="2815325"/>
    <lineage>
        <taxon>Bacteria</taxon>
        <taxon>Bacillati</taxon>
        <taxon>Bacillota</taxon>
        <taxon>Bacilli</taxon>
        <taxon>Lactobacillales</taxon>
        <taxon>Enterococcaceae</taxon>
        <taxon>Enterococcus</taxon>
    </lineage>
</organism>
<feature type="region of interest" description="Disordered" evidence="1">
    <location>
        <begin position="228"/>
        <end position="248"/>
    </location>
</feature>
<dbReference type="Proteomes" id="UP000664601">
    <property type="component" value="Unassembled WGS sequence"/>
</dbReference>
<sequence>MTSKKLPLLKQKQLLNLSKPSMDKRFLQYFEATADAVYIIQAAVMVMVRNFFSIENLSFVAHDTIRDIFLNHTSELTSVRHLCIYFEDYFDKKEWQGILDSLFTDHNEYLQVTESARLHTEHIRPLLHVGRCEVDTPKNLALTFFDETGKKHRCTIKNVHRSYSTQENCDALSILSTLSIFEKDGVRHFTELAKSRFVTPEDDYDCANQEEPVKLWGINELLHQAEAAEDATEAKTETQPAPQKYAAHSNLKGKTKDELYDFLFEGVHINRLPDDEKISRTAMAMLEGTPVKNVRTRFAPEENPKEILDFLLKDWQKRLMTRETSQEEADTSEDLFRKEEIYRQRQEKQKQQKIDKALGKKGRKGKKGKNGKRKKR</sequence>
<comment type="caution">
    <text evidence="2">The sequence shown here is derived from an EMBL/GenBank/DDBJ whole genome shotgun (WGS) entry which is preliminary data.</text>
</comment>
<name>A0ABS3L901_9ENTE</name>
<evidence type="ECO:0000313" key="2">
    <source>
        <dbReference type="EMBL" id="MBO1306080.1"/>
    </source>
</evidence>
<feature type="compositionally biased region" description="Basic and acidic residues" evidence="1">
    <location>
        <begin position="334"/>
        <end position="358"/>
    </location>
</feature>
<reference evidence="2 3" key="1">
    <citation type="submission" date="2021-03" db="EMBL/GenBank/DDBJ databases">
        <title>Enterococcal diversity collection.</title>
        <authorList>
            <person name="Gilmore M.S."/>
            <person name="Schwartzman J."/>
            <person name="Van Tyne D."/>
            <person name="Martin M."/>
            <person name="Earl A.M."/>
            <person name="Manson A.L."/>
            <person name="Straub T."/>
            <person name="Salamzade R."/>
            <person name="Saavedra J."/>
            <person name="Lebreton F."/>
            <person name="Prichula J."/>
            <person name="Schaufler K."/>
            <person name="Gaca A."/>
            <person name="Sgardioli B."/>
            <person name="Wagenaar J."/>
            <person name="Strong T."/>
        </authorList>
    </citation>
    <scope>NUCLEOTIDE SEQUENCE [LARGE SCALE GENOMIC DNA]</scope>
    <source>
        <strain evidence="2 3">669A</strain>
    </source>
</reference>
<gene>
    <name evidence="2" type="ORF">JZO70_07900</name>
</gene>
<dbReference type="RefSeq" id="WP_207673006.1">
    <property type="nucleotide sequence ID" value="NZ_JAFREM010000012.1"/>
</dbReference>
<accession>A0ABS3L901</accession>
<protein>
    <recommendedName>
        <fullName evidence="4">DUF1524 domain-containing protein</fullName>
    </recommendedName>
</protein>
<keyword evidence="3" id="KW-1185">Reference proteome</keyword>
<evidence type="ECO:0000313" key="3">
    <source>
        <dbReference type="Proteomes" id="UP000664601"/>
    </source>
</evidence>
<dbReference type="EMBL" id="JAFREM010000012">
    <property type="protein sequence ID" value="MBO1306080.1"/>
    <property type="molecule type" value="Genomic_DNA"/>
</dbReference>
<evidence type="ECO:0008006" key="4">
    <source>
        <dbReference type="Google" id="ProtNLM"/>
    </source>
</evidence>
<proteinExistence type="predicted"/>
<feature type="compositionally biased region" description="Basic residues" evidence="1">
    <location>
        <begin position="359"/>
        <end position="376"/>
    </location>
</feature>
<evidence type="ECO:0000256" key="1">
    <source>
        <dbReference type="SAM" id="MobiDB-lite"/>
    </source>
</evidence>